<evidence type="ECO:0008006" key="4">
    <source>
        <dbReference type="Google" id="ProtNLM"/>
    </source>
</evidence>
<feature type="signal peptide" evidence="1">
    <location>
        <begin position="1"/>
        <end position="26"/>
    </location>
</feature>
<feature type="chain" id="PRO_5040805832" description="DUF5723 domain-containing protein" evidence="1">
    <location>
        <begin position="27"/>
        <end position="571"/>
    </location>
</feature>
<gene>
    <name evidence="2" type="ORF">OQZ29_21345</name>
</gene>
<comment type="caution">
    <text evidence="2">The sequence shown here is derived from an EMBL/GenBank/DDBJ whole genome shotgun (WGS) entry which is preliminary data.</text>
</comment>
<reference evidence="2" key="1">
    <citation type="submission" date="2022-11" db="EMBL/GenBank/DDBJ databases">
        <authorList>
            <person name="Graham C."/>
            <person name="Newman J.D."/>
        </authorList>
    </citation>
    <scope>NUCLEOTIDE SEQUENCE</scope>
    <source>
        <strain evidence="2">DSM 19486</strain>
    </source>
</reference>
<protein>
    <recommendedName>
        <fullName evidence="4">DUF5723 domain-containing protein</fullName>
    </recommendedName>
</protein>
<proteinExistence type="predicted"/>
<evidence type="ECO:0000313" key="3">
    <source>
        <dbReference type="Proteomes" id="UP001142592"/>
    </source>
</evidence>
<name>A0A9X3DHD0_9SPHI</name>
<keyword evidence="3" id="KW-1185">Reference proteome</keyword>
<dbReference type="Proteomes" id="UP001142592">
    <property type="component" value="Unassembled WGS sequence"/>
</dbReference>
<accession>A0A9X3DHD0</accession>
<evidence type="ECO:0000313" key="2">
    <source>
        <dbReference type="EMBL" id="MCX3267322.1"/>
    </source>
</evidence>
<sequence length="571" mass="64124">MKQFLFFIRRLSCLLALFVLTKPSFAQDIANIKNAKPFSYSGALEVRTIGYQMNGAANRRNPFSLILSGSPTLSIYGWDVPFSVVYTDRKTNFQQPFNQFGLSPTYKWITLHAGYRNVSFSPYTLGGHTMLGAGVELNPGKFRLGFMYGRLNKATVIDTLTQSLAPQAFNRKGYAVKVGYGSARSFIDFSYLKAKDDSTGFVRSQLNKQFNPIAPAGNTVLGYKGQITFLKYFLIESEAAVSIYTRNLYTTVPLDSLEDPILKTIKKYADINATSELYTAFSAGVGYRDKKYGLKINYRRIDPEFKSMGAYFITSDIEAWTIAPSFLAWKNKISFNGSVGIQKDNLQNQKNATNKRFIGAGNATIQFTDRFGMDASYSNYSNNQSPNTVRFADSLRIVQTTEMYSLMPRYIFSNEKYSHMITLSATLSNLNDFNQFFGESAVSRNMDTKQFLVSYNIGFVKQGINLNTSINSTQLKGMGIDQTYTGFSVGGDITMLKSLLRMSTNHSITIGEQAIGKSLIYNGSFNTKYRVRKGHNIDFGLYFLSNAPANTEGLQQKYSELRGELAYQIKF</sequence>
<keyword evidence="1" id="KW-0732">Signal</keyword>
<dbReference type="EMBL" id="JAPJUH010000007">
    <property type="protein sequence ID" value="MCX3267322.1"/>
    <property type="molecule type" value="Genomic_DNA"/>
</dbReference>
<dbReference type="AlphaFoldDB" id="A0A9X3DHD0"/>
<evidence type="ECO:0000256" key="1">
    <source>
        <dbReference type="SAM" id="SignalP"/>
    </source>
</evidence>
<dbReference type="RefSeq" id="WP_010599657.1">
    <property type="nucleotide sequence ID" value="NZ_JAPJUH010000007.1"/>
</dbReference>
<organism evidence="2 3">
    <name type="scientific">Pedobacter agri</name>
    <dbReference type="NCBI Taxonomy" id="454586"/>
    <lineage>
        <taxon>Bacteria</taxon>
        <taxon>Pseudomonadati</taxon>
        <taxon>Bacteroidota</taxon>
        <taxon>Sphingobacteriia</taxon>
        <taxon>Sphingobacteriales</taxon>
        <taxon>Sphingobacteriaceae</taxon>
        <taxon>Pedobacter</taxon>
    </lineage>
</organism>